<dbReference type="InterPro" id="IPR023614">
    <property type="entry name" value="Porin_dom_sf"/>
</dbReference>
<evidence type="ECO:0000313" key="2">
    <source>
        <dbReference type="EMBL" id="KAK0581937.1"/>
    </source>
</evidence>
<comment type="similarity">
    <text evidence="1">Belongs to the eukaryotic mitochondrial porin (TC 1.B.8.1) family.</text>
</comment>
<keyword evidence="3" id="KW-1185">Reference proteome</keyword>
<proteinExistence type="inferred from homology"/>
<dbReference type="PANTHER" id="PTHR11743:SF23">
    <property type="entry name" value="MITOCHONDRIAL OUTER MEMBRANE PROTEIN PORIN 5-RELATED"/>
    <property type="match status" value="1"/>
</dbReference>
<name>A0AA39VIU8_ACESA</name>
<sequence>MHQFDQPMKVIVATEISRRFSTKENTLIVGGSCEVDRRTTMKVILDNHGKLNTILLHRLRHKSYISISGEIDMKGLDKTPRICLVVALIS</sequence>
<dbReference type="InterPro" id="IPR027246">
    <property type="entry name" value="Porin_Euk/Tom40"/>
</dbReference>
<dbReference type="PANTHER" id="PTHR11743">
    <property type="entry name" value="VOLTAGE-DEPENDENT ANION-SELECTIVE CHANNEL"/>
    <property type="match status" value="1"/>
</dbReference>
<dbReference type="GO" id="GO:0008308">
    <property type="term" value="F:voltage-gated monoatomic anion channel activity"/>
    <property type="evidence" value="ECO:0007669"/>
    <property type="project" value="InterPro"/>
</dbReference>
<gene>
    <name evidence="2" type="ORF">LWI29_019792</name>
</gene>
<dbReference type="GO" id="GO:0005741">
    <property type="term" value="C:mitochondrial outer membrane"/>
    <property type="evidence" value="ECO:0007669"/>
    <property type="project" value="InterPro"/>
</dbReference>
<reference evidence="2" key="2">
    <citation type="submission" date="2023-06" db="EMBL/GenBank/DDBJ databases">
        <authorList>
            <person name="Swenson N.G."/>
            <person name="Wegrzyn J.L."/>
            <person name="Mcevoy S.L."/>
        </authorList>
    </citation>
    <scope>NUCLEOTIDE SEQUENCE</scope>
    <source>
        <strain evidence="2">NS2018</strain>
        <tissue evidence="2">Leaf</tissue>
    </source>
</reference>
<dbReference type="Gene3D" id="2.40.160.10">
    <property type="entry name" value="Porin"/>
    <property type="match status" value="1"/>
</dbReference>
<dbReference type="Proteomes" id="UP001168877">
    <property type="component" value="Unassembled WGS sequence"/>
</dbReference>
<accession>A0AA39VIU8</accession>
<organism evidence="2 3">
    <name type="scientific">Acer saccharum</name>
    <name type="common">Sugar maple</name>
    <dbReference type="NCBI Taxonomy" id="4024"/>
    <lineage>
        <taxon>Eukaryota</taxon>
        <taxon>Viridiplantae</taxon>
        <taxon>Streptophyta</taxon>
        <taxon>Embryophyta</taxon>
        <taxon>Tracheophyta</taxon>
        <taxon>Spermatophyta</taxon>
        <taxon>Magnoliopsida</taxon>
        <taxon>eudicotyledons</taxon>
        <taxon>Gunneridae</taxon>
        <taxon>Pentapetalae</taxon>
        <taxon>rosids</taxon>
        <taxon>malvids</taxon>
        <taxon>Sapindales</taxon>
        <taxon>Sapindaceae</taxon>
        <taxon>Hippocastanoideae</taxon>
        <taxon>Acereae</taxon>
        <taxon>Acer</taxon>
    </lineage>
</organism>
<protein>
    <submittedName>
        <fullName evidence="2">Uncharacterized protein</fullName>
    </submittedName>
</protein>
<reference evidence="2" key="1">
    <citation type="journal article" date="2022" name="Plant J.">
        <title>Strategies of tolerance reflected in two North American maple genomes.</title>
        <authorList>
            <person name="McEvoy S.L."/>
            <person name="Sezen U.U."/>
            <person name="Trouern-Trend A."/>
            <person name="McMahon S.M."/>
            <person name="Schaberg P.G."/>
            <person name="Yang J."/>
            <person name="Wegrzyn J.L."/>
            <person name="Swenson N.G."/>
        </authorList>
    </citation>
    <scope>NUCLEOTIDE SEQUENCE</scope>
    <source>
        <strain evidence="2">NS2018</strain>
    </source>
</reference>
<evidence type="ECO:0000313" key="3">
    <source>
        <dbReference type="Proteomes" id="UP001168877"/>
    </source>
</evidence>
<dbReference type="AlphaFoldDB" id="A0AA39VIU8"/>
<dbReference type="Pfam" id="PF01459">
    <property type="entry name" value="Porin_3"/>
    <property type="match status" value="1"/>
</dbReference>
<comment type="caution">
    <text evidence="2">The sequence shown here is derived from an EMBL/GenBank/DDBJ whole genome shotgun (WGS) entry which is preliminary data.</text>
</comment>
<dbReference type="EMBL" id="JAUESC010000384">
    <property type="protein sequence ID" value="KAK0581937.1"/>
    <property type="molecule type" value="Genomic_DNA"/>
</dbReference>
<evidence type="ECO:0000256" key="1">
    <source>
        <dbReference type="ARBA" id="ARBA00009624"/>
    </source>
</evidence>
<dbReference type="InterPro" id="IPR001925">
    <property type="entry name" value="Porin_Euk"/>
</dbReference>